<dbReference type="Proteomes" id="UP000095350">
    <property type="component" value="Unassembled WGS sequence"/>
</dbReference>
<dbReference type="Proteomes" id="UP000284465">
    <property type="component" value="Unassembled WGS sequence"/>
</dbReference>
<evidence type="ECO:0000256" key="1">
    <source>
        <dbReference type="ARBA" id="ARBA00018672"/>
    </source>
</evidence>
<dbReference type="GO" id="GO:0000156">
    <property type="term" value="F:phosphorelay response regulator activity"/>
    <property type="evidence" value="ECO:0007669"/>
    <property type="project" value="InterPro"/>
</dbReference>
<dbReference type="SMART" id="SM00448">
    <property type="entry name" value="REC"/>
    <property type="match status" value="1"/>
</dbReference>
<feature type="modified residue" description="4-aspartylphosphate" evidence="3">
    <location>
        <position position="59"/>
    </location>
</feature>
<dbReference type="InterPro" id="IPR011006">
    <property type="entry name" value="CheY-like_superfamily"/>
</dbReference>
<evidence type="ECO:0000313" key="12">
    <source>
        <dbReference type="Proteomes" id="UP000095350"/>
    </source>
</evidence>
<dbReference type="OrthoDB" id="9802383at2"/>
<dbReference type="Proteomes" id="UP000284051">
    <property type="component" value="Unassembled WGS sequence"/>
</dbReference>
<reference evidence="6 12" key="1">
    <citation type="submission" date="2015-09" db="EMBL/GenBank/DDBJ databases">
        <authorList>
            <consortium name="Pathogen Informatics"/>
        </authorList>
    </citation>
    <scope>NUCLEOTIDE SEQUENCE [LARGE SCALE GENOMIC DNA]</scope>
    <source>
        <strain evidence="6 12">2789STDY5834960</strain>
    </source>
</reference>
<evidence type="ECO:0000313" key="15">
    <source>
        <dbReference type="Proteomes" id="UP000284051"/>
    </source>
</evidence>
<gene>
    <name evidence="6" type="primary">yehT_1</name>
    <name evidence="10" type="ORF">DW264_11675</name>
    <name evidence="9" type="ORF">DW856_07575</name>
    <name evidence="8" type="ORF">DW927_18920</name>
    <name evidence="11" type="ORF">DWZ31_05095</name>
    <name evidence="6" type="ORF">ERS852572_00173</name>
    <name evidence="7" type="ORF">GMD50_02040</name>
</gene>
<dbReference type="SMART" id="SM00850">
    <property type="entry name" value="LytTR"/>
    <property type="match status" value="1"/>
</dbReference>
<dbReference type="Gene3D" id="3.40.50.2300">
    <property type="match status" value="1"/>
</dbReference>
<evidence type="ECO:0000313" key="6">
    <source>
        <dbReference type="EMBL" id="CUM72742.1"/>
    </source>
</evidence>
<dbReference type="EMBL" id="QRID01000011">
    <property type="protein sequence ID" value="RHG27417.1"/>
    <property type="molecule type" value="Genomic_DNA"/>
</dbReference>
<dbReference type="EMBL" id="WNAJ01000001">
    <property type="protein sequence ID" value="MTR83850.1"/>
    <property type="molecule type" value="Genomic_DNA"/>
</dbReference>
<dbReference type="Pfam" id="PF04397">
    <property type="entry name" value="LytTR"/>
    <property type="match status" value="1"/>
</dbReference>
<evidence type="ECO:0000313" key="17">
    <source>
        <dbReference type="Proteomes" id="UP000478483"/>
    </source>
</evidence>
<evidence type="ECO:0000313" key="9">
    <source>
        <dbReference type="EMBL" id="RHC17985.1"/>
    </source>
</evidence>
<evidence type="ECO:0000313" key="10">
    <source>
        <dbReference type="EMBL" id="RHG27417.1"/>
    </source>
</evidence>
<dbReference type="Proteomes" id="UP000283586">
    <property type="component" value="Unassembled WGS sequence"/>
</dbReference>
<comment type="function">
    <text evidence="2">May play the central regulatory role in sporulation. It may be an element of the effector pathway responsible for the activation of sporulation genes in response to nutritional stress. Spo0A may act in concert with spo0H (a sigma factor) to control the expression of some genes that are critical to the sporulation process.</text>
</comment>
<dbReference type="InterPro" id="IPR007492">
    <property type="entry name" value="LytTR_DNA-bd_dom"/>
</dbReference>
<dbReference type="Pfam" id="PF00072">
    <property type="entry name" value="Response_reg"/>
    <property type="match status" value="1"/>
</dbReference>
<dbReference type="EMBL" id="QSFP01000038">
    <property type="protein sequence ID" value="RHA62005.1"/>
    <property type="molecule type" value="Genomic_DNA"/>
</dbReference>
<keyword evidence="8" id="KW-0238">DNA-binding</keyword>
<organism evidence="6 12">
    <name type="scientific">Roseburia intestinalis</name>
    <dbReference type="NCBI Taxonomy" id="166486"/>
    <lineage>
        <taxon>Bacteria</taxon>
        <taxon>Bacillati</taxon>
        <taxon>Bacillota</taxon>
        <taxon>Clostridia</taxon>
        <taxon>Lachnospirales</taxon>
        <taxon>Lachnospiraceae</taxon>
        <taxon>Roseburia</taxon>
    </lineage>
</organism>
<dbReference type="RefSeq" id="WP_006858389.1">
    <property type="nucleotide sequence ID" value="NZ_CABIYH010000001.1"/>
</dbReference>
<dbReference type="STRING" id="166486.ERS852572_00173"/>
<evidence type="ECO:0000313" key="14">
    <source>
        <dbReference type="Proteomes" id="UP000283586"/>
    </source>
</evidence>
<dbReference type="PROSITE" id="PS50930">
    <property type="entry name" value="HTH_LYTTR"/>
    <property type="match status" value="1"/>
</dbReference>
<dbReference type="AlphaFoldDB" id="A0A173R4J1"/>
<evidence type="ECO:0000259" key="4">
    <source>
        <dbReference type="PROSITE" id="PS50110"/>
    </source>
</evidence>
<evidence type="ECO:0000256" key="3">
    <source>
        <dbReference type="PROSITE-ProRule" id="PRU00169"/>
    </source>
</evidence>
<dbReference type="Proteomes" id="UP000478483">
    <property type="component" value="Unassembled WGS sequence"/>
</dbReference>
<evidence type="ECO:0000313" key="7">
    <source>
        <dbReference type="EMBL" id="MTR83850.1"/>
    </source>
</evidence>
<dbReference type="Proteomes" id="UP000283513">
    <property type="component" value="Unassembled WGS sequence"/>
</dbReference>
<evidence type="ECO:0000313" key="16">
    <source>
        <dbReference type="Proteomes" id="UP000284465"/>
    </source>
</evidence>
<accession>A0A173R4J1</accession>
<dbReference type="SUPFAM" id="SSF52172">
    <property type="entry name" value="CheY-like"/>
    <property type="match status" value="1"/>
</dbReference>
<dbReference type="Gene3D" id="2.40.50.1020">
    <property type="entry name" value="LytTr DNA-binding domain"/>
    <property type="match status" value="1"/>
</dbReference>
<protein>
    <recommendedName>
        <fullName evidence="1">Stage 0 sporulation protein A homolog</fullName>
    </recommendedName>
</protein>
<proteinExistence type="predicted"/>
<reference evidence="7 17" key="3">
    <citation type="journal article" date="2019" name="Nat. Med.">
        <title>A library of human gut bacterial isolates paired with longitudinal multiomics data enables mechanistic microbiome research.</title>
        <authorList>
            <person name="Poyet M."/>
            <person name="Groussin M."/>
            <person name="Gibbons S.M."/>
            <person name="Avila-Pacheco J."/>
            <person name="Jiang X."/>
            <person name="Kearney S.M."/>
            <person name="Perrotta A.R."/>
            <person name="Berdy B."/>
            <person name="Zhao S."/>
            <person name="Lieberman T.D."/>
            <person name="Swanson P.K."/>
            <person name="Smith M."/>
            <person name="Roesemann S."/>
            <person name="Alexander J.E."/>
            <person name="Rich S.A."/>
            <person name="Livny J."/>
            <person name="Vlamakis H."/>
            <person name="Clish C."/>
            <person name="Bullock K."/>
            <person name="Deik A."/>
            <person name="Scott J."/>
            <person name="Pierce K.A."/>
            <person name="Xavier R.J."/>
            <person name="Alm E.J."/>
        </authorList>
    </citation>
    <scope>NUCLEOTIDE SEQUENCE [LARGE SCALE GENOMIC DNA]</scope>
    <source>
        <strain evidence="7 17">BIOML-A1</strain>
    </source>
</reference>
<evidence type="ECO:0000256" key="2">
    <source>
        <dbReference type="ARBA" id="ARBA00024867"/>
    </source>
</evidence>
<dbReference type="EMBL" id="QSHO01000005">
    <property type="protein sequence ID" value="RHC17985.1"/>
    <property type="molecule type" value="Genomic_DNA"/>
</dbReference>
<evidence type="ECO:0000313" key="8">
    <source>
        <dbReference type="EMBL" id="RHA62005.1"/>
    </source>
</evidence>
<keyword evidence="3" id="KW-0597">Phosphoprotein</keyword>
<dbReference type="PROSITE" id="PS50110">
    <property type="entry name" value="RESPONSE_REGULATORY"/>
    <property type="match status" value="1"/>
</dbReference>
<evidence type="ECO:0000259" key="5">
    <source>
        <dbReference type="PROSITE" id="PS50930"/>
    </source>
</evidence>
<dbReference type="PANTHER" id="PTHR37299">
    <property type="entry name" value="TRANSCRIPTIONAL REGULATOR-RELATED"/>
    <property type="match status" value="1"/>
</dbReference>
<dbReference type="EMBL" id="CYXZ01000001">
    <property type="protein sequence ID" value="CUM72742.1"/>
    <property type="molecule type" value="Genomic_DNA"/>
</dbReference>
<evidence type="ECO:0000313" key="13">
    <source>
        <dbReference type="Proteomes" id="UP000283513"/>
    </source>
</evidence>
<evidence type="ECO:0000313" key="11">
    <source>
        <dbReference type="EMBL" id="RHN10918.1"/>
    </source>
</evidence>
<dbReference type="PaxDb" id="166486-ERS852572_00173"/>
<sequence>MIRIGICDDLVEQLQIQEEMVRNIVCRLGLNTEIKCFQSGEDLLWEMEQKGNMDIILLDIEMGGINGVETARRIREKDNRAILFFISYYEQYCKEIINVQPFRFIDKPVSEEELDRGFREAFKAMSQKEEIFEYTYKKVPYKILVNKIRYFESDKRQVNLYSTDGVSSFYKKLDEVEAQLEQMNIKFLRISKSYLVNVNYVKEFRYEKVVMDDGKEFKIGPRYKDKIRKSYIELMRIS</sequence>
<dbReference type="InterPro" id="IPR046947">
    <property type="entry name" value="LytR-like"/>
</dbReference>
<dbReference type="EMBL" id="QRQN01000004">
    <property type="protein sequence ID" value="RHN10918.1"/>
    <property type="molecule type" value="Genomic_DNA"/>
</dbReference>
<dbReference type="PANTHER" id="PTHR37299:SF1">
    <property type="entry name" value="STAGE 0 SPORULATION PROTEIN A HOMOLOG"/>
    <property type="match status" value="1"/>
</dbReference>
<feature type="domain" description="Response regulatory" evidence="4">
    <location>
        <begin position="3"/>
        <end position="122"/>
    </location>
</feature>
<name>A0A173R4J1_9FIRM</name>
<feature type="domain" description="HTH LytTR-type" evidence="5">
    <location>
        <begin position="132"/>
        <end position="233"/>
    </location>
</feature>
<dbReference type="GeneID" id="61434034"/>
<dbReference type="GO" id="GO:0003677">
    <property type="term" value="F:DNA binding"/>
    <property type="evidence" value="ECO:0007669"/>
    <property type="project" value="UniProtKB-KW"/>
</dbReference>
<dbReference type="InterPro" id="IPR001789">
    <property type="entry name" value="Sig_transdc_resp-reg_receiver"/>
</dbReference>
<reference evidence="13 14" key="2">
    <citation type="submission" date="2018-08" db="EMBL/GenBank/DDBJ databases">
        <title>A genome reference for cultivated species of the human gut microbiota.</title>
        <authorList>
            <person name="Zou Y."/>
            <person name="Xue W."/>
            <person name="Luo G."/>
        </authorList>
    </citation>
    <scope>NUCLEOTIDE SEQUENCE [LARGE SCALE GENOMIC DNA]</scope>
    <source>
        <strain evidence="11 14">AF31-21AC</strain>
        <strain evidence="10 15">AM22-21LB</strain>
        <strain evidence="9 13">AM37-1AC</strain>
        <strain evidence="8 16">AM43-11</strain>
    </source>
</reference>